<dbReference type="AlphaFoldDB" id="A0A139HZ54"/>
<dbReference type="OrthoDB" id="4472872at2759"/>
<dbReference type="Proteomes" id="UP000073492">
    <property type="component" value="Unassembled WGS sequence"/>
</dbReference>
<gene>
    <name evidence="2" type="ORF">AC579_1062</name>
</gene>
<evidence type="ECO:0000256" key="1">
    <source>
        <dbReference type="SAM" id="MobiDB-lite"/>
    </source>
</evidence>
<feature type="region of interest" description="Disordered" evidence="1">
    <location>
        <begin position="81"/>
        <end position="100"/>
    </location>
</feature>
<protein>
    <submittedName>
        <fullName evidence="2">Uncharacterized protein</fullName>
    </submittedName>
</protein>
<name>A0A139HZ54_9PEZI</name>
<sequence>MEVEFGFRAALLLAYNAVDLPEVNAVIDIVMRGGFSVSGVRLKTEPFETSSNSNRAKVTSISIFQKPSMFTSNSSIDLREPYIGTNFSTSPSRPPTRRSS</sequence>
<comment type="caution">
    <text evidence="2">The sequence shown here is derived from an EMBL/GenBank/DDBJ whole genome shotgun (WGS) entry which is preliminary data.</text>
</comment>
<organism evidence="2 3">
    <name type="scientific">Pseudocercospora musae</name>
    <dbReference type="NCBI Taxonomy" id="113226"/>
    <lineage>
        <taxon>Eukaryota</taxon>
        <taxon>Fungi</taxon>
        <taxon>Dikarya</taxon>
        <taxon>Ascomycota</taxon>
        <taxon>Pezizomycotina</taxon>
        <taxon>Dothideomycetes</taxon>
        <taxon>Dothideomycetidae</taxon>
        <taxon>Mycosphaerellales</taxon>
        <taxon>Mycosphaerellaceae</taxon>
        <taxon>Pseudocercospora</taxon>
    </lineage>
</organism>
<reference evidence="2 3" key="1">
    <citation type="submission" date="2015-07" db="EMBL/GenBank/DDBJ databases">
        <title>Comparative genomics of the Sigatoka disease complex on banana suggests a link between parallel evolutionary changes in Pseudocercospora fijiensis and Pseudocercospora eumusae and increased virulence on the banana host.</title>
        <authorList>
            <person name="Chang T.-C."/>
            <person name="Salvucci A."/>
            <person name="Crous P.W."/>
            <person name="Stergiopoulos I."/>
        </authorList>
    </citation>
    <scope>NUCLEOTIDE SEQUENCE [LARGE SCALE GENOMIC DNA]</scope>
    <source>
        <strain evidence="2 3">CBS 116634</strain>
    </source>
</reference>
<keyword evidence="3" id="KW-1185">Reference proteome</keyword>
<proteinExistence type="predicted"/>
<accession>A0A139HZ54</accession>
<dbReference type="EMBL" id="LFZO01000535">
    <property type="protein sequence ID" value="KXT07746.1"/>
    <property type="molecule type" value="Genomic_DNA"/>
</dbReference>
<evidence type="ECO:0000313" key="3">
    <source>
        <dbReference type="Proteomes" id="UP000073492"/>
    </source>
</evidence>
<evidence type="ECO:0000313" key="2">
    <source>
        <dbReference type="EMBL" id="KXT07746.1"/>
    </source>
</evidence>